<dbReference type="Proteomes" id="UP000550707">
    <property type="component" value="Unassembled WGS sequence"/>
</dbReference>
<evidence type="ECO:0000313" key="3">
    <source>
        <dbReference type="Proteomes" id="UP000550707"/>
    </source>
</evidence>
<comment type="caution">
    <text evidence="2">The sequence shown here is derived from an EMBL/GenBank/DDBJ whole genome shotgun (WGS) entry which is preliminary data.</text>
</comment>
<proteinExistence type="predicted"/>
<dbReference type="InParanoid" id="A0A7J8FZB0"/>
<gene>
    <name evidence="2" type="ORF">HJG59_008262</name>
</gene>
<evidence type="ECO:0000256" key="1">
    <source>
        <dbReference type="SAM" id="MobiDB-lite"/>
    </source>
</evidence>
<sequence>MGSEDGEIKAGFCDWKRTHSSVLGKLWPLPSDEDVLSAMVCQAILRRTRPPRDRGTGTQKQSNDTHGAKIGRRSKQEAEPGAAPSSPRSWCEHAWGMLREQQQTSRTFSGQCVCSRVWACLCKTLLL</sequence>
<dbReference type="AlphaFoldDB" id="A0A7J8FZB0"/>
<organism evidence="2 3">
    <name type="scientific">Molossus molossus</name>
    <name type="common">Pallas' mastiff bat</name>
    <name type="synonym">Vespertilio molossus</name>
    <dbReference type="NCBI Taxonomy" id="27622"/>
    <lineage>
        <taxon>Eukaryota</taxon>
        <taxon>Metazoa</taxon>
        <taxon>Chordata</taxon>
        <taxon>Craniata</taxon>
        <taxon>Vertebrata</taxon>
        <taxon>Euteleostomi</taxon>
        <taxon>Mammalia</taxon>
        <taxon>Eutheria</taxon>
        <taxon>Laurasiatheria</taxon>
        <taxon>Chiroptera</taxon>
        <taxon>Yangochiroptera</taxon>
        <taxon>Molossidae</taxon>
        <taxon>Molossus</taxon>
    </lineage>
</organism>
<dbReference type="EMBL" id="JACASF010000010">
    <property type="protein sequence ID" value="KAF6452986.1"/>
    <property type="molecule type" value="Genomic_DNA"/>
</dbReference>
<accession>A0A7J8FZB0</accession>
<keyword evidence="3" id="KW-1185">Reference proteome</keyword>
<reference evidence="2 3" key="1">
    <citation type="journal article" date="2020" name="Nature">
        <title>Six reference-quality genomes reveal evolution of bat adaptations.</title>
        <authorList>
            <person name="Jebb D."/>
            <person name="Huang Z."/>
            <person name="Pippel M."/>
            <person name="Hughes G.M."/>
            <person name="Lavrichenko K."/>
            <person name="Devanna P."/>
            <person name="Winkler S."/>
            <person name="Jermiin L.S."/>
            <person name="Skirmuntt E.C."/>
            <person name="Katzourakis A."/>
            <person name="Burkitt-Gray L."/>
            <person name="Ray D.A."/>
            <person name="Sullivan K.A.M."/>
            <person name="Roscito J.G."/>
            <person name="Kirilenko B.M."/>
            <person name="Davalos L.M."/>
            <person name="Corthals A.P."/>
            <person name="Power M.L."/>
            <person name="Jones G."/>
            <person name="Ransome R.D."/>
            <person name="Dechmann D.K.N."/>
            <person name="Locatelli A.G."/>
            <person name="Puechmaille S.J."/>
            <person name="Fedrigo O."/>
            <person name="Jarvis E.D."/>
            <person name="Hiller M."/>
            <person name="Vernes S.C."/>
            <person name="Myers E.W."/>
            <person name="Teeling E.C."/>
        </authorList>
    </citation>
    <scope>NUCLEOTIDE SEQUENCE [LARGE SCALE GENOMIC DNA]</scope>
    <source>
        <strain evidence="2">MMolMol1</strain>
        <tissue evidence="2">Muscle</tissue>
    </source>
</reference>
<evidence type="ECO:0000313" key="2">
    <source>
        <dbReference type="EMBL" id="KAF6452986.1"/>
    </source>
</evidence>
<name>A0A7J8FZB0_MOLMO</name>
<feature type="region of interest" description="Disordered" evidence="1">
    <location>
        <begin position="46"/>
        <end position="89"/>
    </location>
</feature>
<protein>
    <submittedName>
        <fullName evidence="2">Uncharacterized protein</fullName>
    </submittedName>
</protein>